<dbReference type="Proteomes" id="UP001549921">
    <property type="component" value="Unassembled WGS sequence"/>
</dbReference>
<feature type="chain" id="PRO_5044800240" description="MD-2-related lipid-recognition domain-containing protein" evidence="1">
    <location>
        <begin position="19"/>
        <end position="166"/>
    </location>
</feature>
<evidence type="ECO:0000313" key="2">
    <source>
        <dbReference type="EMBL" id="KAL0831454.1"/>
    </source>
</evidence>
<feature type="signal peptide" evidence="1">
    <location>
        <begin position="1"/>
        <end position="18"/>
    </location>
</feature>
<keyword evidence="1" id="KW-0732">Signal</keyword>
<dbReference type="EMBL" id="JBEDNZ010000012">
    <property type="protein sequence ID" value="KAL0831454.1"/>
    <property type="molecule type" value="Genomic_DNA"/>
</dbReference>
<name>A0ABD0T0C6_LOXSC</name>
<dbReference type="AlphaFoldDB" id="A0ABD0T0C6"/>
<comment type="caution">
    <text evidence="2">The sequence shown here is derived from an EMBL/GenBank/DDBJ whole genome shotgun (WGS) entry which is preliminary data.</text>
</comment>
<protein>
    <recommendedName>
        <fullName evidence="4">MD-2-related lipid-recognition domain-containing protein</fullName>
    </recommendedName>
</protein>
<proteinExistence type="predicted"/>
<reference evidence="2 3" key="1">
    <citation type="submission" date="2024-06" db="EMBL/GenBank/DDBJ databases">
        <title>A chromosome-level genome assembly of beet webworm, Loxostege sticticalis.</title>
        <authorList>
            <person name="Zhang Y."/>
        </authorList>
    </citation>
    <scope>NUCLEOTIDE SEQUENCE [LARGE SCALE GENOMIC DNA]</scope>
    <source>
        <strain evidence="2">AQ028</strain>
        <tissue evidence="2">Male pupae</tissue>
    </source>
</reference>
<evidence type="ECO:0000313" key="3">
    <source>
        <dbReference type="Proteomes" id="UP001549921"/>
    </source>
</evidence>
<organism evidence="2 3">
    <name type="scientific">Loxostege sticticalis</name>
    <name type="common">Beet webworm moth</name>
    <dbReference type="NCBI Taxonomy" id="481309"/>
    <lineage>
        <taxon>Eukaryota</taxon>
        <taxon>Metazoa</taxon>
        <taxon>Ecdysozoa</taxon>
        <taxon>Arthropoda</taxon>
        <taxon>Hexapoda</taxon>
        <taxon>Insecta</taxon>
        <taxon>Pterygota</taxon>
        <taxon>Neoptera</taxon>
        <taxon>Endopterygota</taxon>
        <taxon>Lepidoptera</taxon>
        <taxon>Glossata</taxon>
        <taxon>Ditrysia</taxon>
        <taxon>Pyraloidea</taxon>
        <taxon>Crambidae</taxon>
        <taxon>Pyraustinae</taxon>
        <taxon>Loxostege</taxon>
    </lineage>
</organism>
<sequence length="166" mass="19058">MLTLLYFMSILIISIVSIQENNFGKFDLKVSNFVTCKGPKTKNCTEIKTGVLNRTSVRFDILIKQTTKLSKGKILVKSNGKNIIRMQMKSPCEHIFLRSIFEAAYNMSNCLCPKGRFINDFNIETISRKYYDGSFLYGNITFQTTLHSDVCNFSCTIIDVEMYPKK</sequence>
<accession>A0ABD0T0C6</accession>
<evidence type="ECO:0000256" key="1">
    <source>
        <dbReference type="SAM" id="SignalP"/>
    </source>
</evidence>
<evidence type="ECO:0008006" key="4">
    <source>
        <dbReference type="Google" id="ProtNLM"/>
    </source>
</evidence>
<gene>
    <name evidence="2" type="ORF">ABMA28_002255</name>
</gene>